<evidence type="ECO:0000313" key="11">
    <source>
        <dbReference type="EMBL" id="PVH97978.1"/>
    </source>
</evidence>
<keyword evidence="5 9" id="KW-0560">Oxidoreductase</keyword>
<gene>
    <name evidence="11" type="ORF">DM02DRAFT_596779</name>
</gene>
<dbReference type="OrthoDB" id="1844152at2759"/>
<evidence type="ECO:0000256" key="8">
    <source>
        <dbReference type="PIRSR" id="PIRSR602403-1"/>
    </source>
</evidence>
<dbReference type="GO" id="GO:0005506">
    <property type="term" value="F:iron ion binding"/>
    <property type="evidence" value="ECO:0007669"/>
    <property type="project" value="InterPro"/>
</dbReference>
<dbReference type="STRING" id="97972.A0A2V1DIS5"/>
<dbReference type="CDD" id="cd11041">
    <property type="entry name" value="CYP503A1-like"/>
    <property type="match status" value="1"/>
</dbReference>
<comment type="similarity">
    <text evidence="3 9">Belongs to the cytochrome P450 family.</text>
</comment>
<dbReference type="Proteomes" id="UP000244855">
    <property type="component" value="Unassembled WGS sequence"/>
</dbReference>
<evidence type="ECO:0000256" key="7">
    <source>
        <dbReference type="ARBA" id="ARBA00023033"/>
    </source>
</evidence>
<keyword evidence="8 9" id="KW-0349">Heme</keyword>
<dbReference type="InterPro" id="IPR002403">
    <property type="entry name" value="Cyt_P450_E_grp-IV"/>
</dbReference>
<dbReference type="AlphaFoldDB" id="A0A2V1DIS5"/>
<dbReference type="InterPro" id="IPR017972">
    <property type="entry name" value="Cyt_P450_CS"/>
</dbReference>
<evidence type="ECO:0000256" key="1">
    <source>
        <dbReference type="ARBA" id="ARBA00001971"/>
    </source>
</evidence>
<dbReference type="GO" id="GO:0020037">
    <property type="term" value="F:heme binding"/>
    <property type="evidence" value="ECO:0007669"/>
    <property type="project" value="InterPro"/>
</dbReference>
<dbReference type="GO" id="GO:0004497">
    <property type="term" value="F:monooxygenase activity"/>
    <property type="evidence" value="ECO:0007669"/>
    <property type="project" value="UniProtKB-KW"/>
</dbReference>
<keyword evidence="10" id="KW-0812">Transmembrane</keyword>
<comment type="cofactor">
    <cofactor evidence="1 8">
        <name>heme</name>
        <dbReference type="ChEBI" id="CHEBI:30413"/>
    </cofactor>
</comment>
<evidence type="ECO:0000256" key="6">
    <source>
        <dbReference type="ARBA" id="ARBA00023004"/>
    </source>
</evidence>
<dbReference type="PROSITE" id="PS00086">
    <property type="entry name" value="CYTOCHROME_P450"/>
    <property type="match status" value="1"/>
</dbReference>
<comment type="pathway">
    <text evidence="2">Mycotoxin biosynthesis.</text>
</comment>
<sequence>MDLPGKTNLPWPLRSALTTWLYSFTVVLGLCIALLRQYRSKHQRILSNVPISGVGGAAPLSDLNEARARFRHGSKKMLLEGYQQNKGKPFYVPTPMGERLMLPSNYIEELKNEPNEKADFPATFVEMFLGGYTTIGTDQTLHPRIIKDQLNQYLRKFPSRIISDVDDEVKASFTDLIPDCSNDWVEISIMDVLTRTVARASSRMFGGKHLSRHEPWTDTMIAFTNDSFLAAQRLKDFPAFVRPIAQYFVPELKKVFDHFALAERLVVPMYEERERTGKKEIDLLQWMMDNAEGRSKAKLSAINLHVAFAAIHTSAIAVTHIIYDLCAYPEYWKPIRQEIADALAEGPPSKKTLLKMKKLDSFMRESQRFNPLLLITFERFMHRDYTFSDGFTVPANTQIGVPAHAVGLDPTLYHEPEKFDGFRYYKIRDAQPEKAGQQAYTAANLTNMSWGYGKHACPGRWFADAELKVILCHLLMEYDIRFPDGKTRPVSLEFETQNLPDRTATVLIRKRGV</sequence>
<evidence type="ECO:0000256" key="5">
    <source>
        <dbReference type="ARBA" id="ARBA00023002"/>
    </source>
</evidence>
<feature type="binding site" description="axial binding residue" evidence="8">
    <location>
        <position position="457"/>
    </location>
    <ligand>
        <name>heme</name>
        <dbReference type="ChEBI" id="CHEBI:30413"/>
    </ligand>
    <ligandPart>
        <name>Fe</name>
        <dbReference type="ChEBI" id="CHEBI:18248"/>
    </ligandPart>
</feature>
<evidence type="ECO:0000256" key="3">
    <source>
        <dbReference type="ARBA" id="ARBA00010617"/>
    </source>
</evidence>
<protein>
    <submittedName>
        <fullName evidence="11">Putative cytochrome P450</fullName>
    </submittedName>
</protein>
<dbReference type="PRINTS" id="PR00465">
    <property type="entry name" value="EP450IV"/>
</dbReference>
<evidence type="ECO:0000256" key="9">
    <source>
        <dbReference type="RuleBase" id="RU000461"/>
    </source>
</evidence>
<dbReference type="PANTHER" id="PTHR46206">
    <property type="entry name" value="CYTOCHROME P450"/>
    <property type="match status" value="1"/>
</dbReference>
<accession>A0A2V1DIS5</accession>
<keyword evidence="12" id="KW-1185">Reference proteome</keyword>
<evidence type="ECO:0000256" key="10">
    <source>
        <dbReference type="SAM" id="Phobius"/>
    </source>
</evidence>
<proteinExistence type="inferred from homology"/>
<feature type="transmembrane region" description="Helical" evidence="10">
    <location>
        <begin position="20"/>
        <end position="38"/>
    </location>
</feature>
<keyword evidence="4 8" id="KW-0479">Metal-binding</keyword>
<dbReference type="InterPro" id="IPR001128">
    <property type="entry name" value="Cyt_P450"/>
</dbReference>
<dbReference type="EMBL" id="KZ805424">
    <property type="protein sequence ID" value="PVH97978.1"/>
    <property type="molecule type" value="Genomic_DNA"/>
</dbReference>
<dbReference type="PANTHER" id="PTHR46206:SF6">
    <property type="entry name" value="CYTOCHROME P450 MONOOXYGENASE AN1598-RELATED"/>
    <property type="match status" value="1"/>
</dbReference>
<feature type="transmembrane region" description="Helical" evidence="10">
    <location>
        <begin position="302"/>
        <end position="323"/>
    </location>
</feature>
<dbReference type="SUPFAM" id="SSF48264">
    <property type="entry name" value="Cytochrome P450"/>
    <property type="match status" value="1"/>
</dbReference>
<evidence type="ECO:0000256" key="4">
    <source>
        <dbReference type="ARBA" id="ARBA00022723"/>
    </source>
</evidence>
<dbReference type="GO" id="GO:0016705">
    <property type="term" value="F:oxidoreductase activity, acting on paired donors, with incorporation or reduction of molecular oxygen"/>
    <property type="evidence" value="ECO:0007669"/>
    <property type="project" value="InterPro"/>
</dbReference>
<dbReference type="Pfam" id="PF00067">
    <property type="entry name" value="p450"/>
    <property type="match status" value="1"/>
</dbReference>
<evidence type="ECO:0000313" key="12">
    <source>
        <dbReference type="Proteomes" id="UP000244855"/>
    </source>
</evidence>
<dbReference type="InterPro" id="IPR036396">
    <property type="entry name" value="Cyt_P450_sf"/>
</dbReference>
<evidence type="ECO:0000256" key="2">
    <source>
        <dbReference type="ARBA" id="ARBA00004685"/>
    </source>
</evidence>
<name>A0A2V1DIS5_9PLEO</name>
<dbReference type="Gene3D" id="1.10.630.10">
    <property type="entry name" value="Cytochrome P450"/>
    <property type="match status" value="1"/>
</dbReference>
<reference evidence="11 12" key="1">
    <citation type="journal article" date="2018" name="Sci. Rep.">
        <title>Comparative genomics provides insights into the lifestyle and reveals functional heterogeneity of dark septate endophytic fungi.</title>
        <authorList>
            <person name="Knapp D.G."/>
            <person name="Nemeth J.B."/>
            <person name="Barry K."/>
            <person name="Hainaut M."/>
            <person name="Henrissat B."/>
            <person name="Johnson J."/>
            <person name="Kuo A."/>
            <person name="Lim J.H.P."/>
            <person name="Lipzen A."/>
            <person name="Nolan M."/>
            <person name="Ohm R.A."/>
            <person name="Tamas L."/>
            <person name="Grigoriev I.V."/>
            <person name="Spatafora J.W."/>
            <person name="Nagy L.G."/>
            <person name="Kovacs G.M."/>
        </authorList>
    </citation>
    <scope>NUCLEOTIDE SEQUENCE [LARGE SCALE GENOMIC DNA]</scope>
    <source>
        <strain evidence="11 12">DSE2036</strain>
    </source>
</reference>
<organism evidence="11 12">
    <name type="scientific">Periconia macrospinosa</name>
    <dbReference type="NCBI Taxonomy" id="97972"/>
    <lineage>
        <taxon>Eukaryota</taxon>
        <taxon>Fungi</taxon>
        <taxon>Dikarya</taxon>
        <taxon>Ascomycota</taxon>
        <taxon>Pezizomycotina</taxon>
        <taxon>Dothideomycetes</taxon>
        <taxon>Pleosporomycetidae</taxon>
        <taxon>Pleosporales</taxon>
        <taxon>Massarineae</taxon>
        <taxon>Periconiaceae</taxon>
        <taxon>Periconia</taxon>
    </lineage>
</organism>
<keyword evidence="10" id="KW-1133">Transmembrane helix</keyword>
<keyword evidence="7 9" id="KW-0503">Monooxygenase</keyword>
<keyword evidence="10" id="KW-0472">Membrane</keyword>
<keyword evidence="6 8" id="KW-0408">Iron</keyword>